<dbReference type="CDD" id="cd03109">
    <property type="entry name" value="DTBS"/>
    <property type="match status" value="1"/>
</dbReference>
<evidence type="ECO:0000256" key="1">
    <source>
        <dbReference type="ARBA" id="ARBA00022490"/>
    </source>
</evidence>
<dbReference type="RefSeq" id="WP_257447246.1">
    <property type="nucleotide sequence ID" value="NZ_JANIPJ010000010.1"/>
</dbReference>
<keyword evidence="11" id="KW-1185">Reference proteome</keyword>
<comment type="subunit">
    <text evidence="9">Homodimer.</text>
</comment>
<keyword evidence="7 9" id="KW-0460">Magnesium</keyword>
<feature type="binding site" evidence="9">
    <location>
        <position position="19"/>
    </location>
    <ligand>
        <name>Mg(2+)</name>
        <dbReference type="ChEBI" id="CHEBI:18420"/>
    </ligand>
</feature>
<proteinExistence type="inferred from homology"/>
<dbReference type="PIRSF" id="PIRSF006755">
    <property type="entry name" value="DTB_synth"/>
    <property type="match status" value="1"/>
</dbReference>
<dbReference type="Pfam" id="PF13500">
    <property type="entry name" value="AAA_26"/>
    <property type="match status" value="1"/>
</dbReference>
<feature type="binding site" evidence="9">
    <location>
        <begin position="15"/>
        <end position="20"/>
    </location>
    <ligand>
        <name>ATP</name>
        <dbReference type="ChEBI" id="CHEBI:30616"/>
    </ligand>
</feature>
<keyword evidence="3 9" id="KW-0479">Metal-binding</keyword>
<evidence type="ECO:0000256" key="7">
    <source>
        <dbReference type="ARBA" id="ARBA00022842"/>
    </source>
</evidence>
<sequence>MKRWRGLFVTGTDTGVGKTVVTAAIAAALREDGWIAGVWKPVQSGGLLGGGTTDAECLLRWSGVAERPEAIAPFSYEAPLAPMLAARLAGVKLTLEEVVAAGAPLAERYEVLLIEGAGGVAVPLAEDALVADLIAELRVPALIVARAGLGTINHTLLTAAYLRQRHIPIAGVVLNDGASASADPSAVTNAELIEQYGGLKVLGRFPRLDGAMNRGTLAHAAREAIQLGQIRQALADWPA</sequence>
<dbReference type="GO" id="GO:0005829">
    <property type="term" value="C:cytosol"/>
    <property type="evidence" value="ECO:0007669"/>
    <property type="project" value="TreeGrafter"/>
</dbReference>
<keyword evidence="4 9" id="KW-0547">Nucleotide-binding</keyword>
<feature type="active site" evidence="9">
    <location>
        <position position="40"/>
    </location>
</feature>
<evidence type="ECO:0000256" key="5">
    <source>
        <dbReference type="ARBA" id="ARBA00022756"/>
    </source>
</evidence>
<comment type="caution">
    <text evidence="10">The sequence shown here is derived from an EMBL/GenBank/DDBJ whole genome shotgun (WGS) entry which is preliminary data.</text>
</comment>
<dbReference type="GO" id="GO:0004141">
    <property type="term" value="F:dethiobiotin synthase activity"/>
    <property type="evidence" value="ECO:0007669"/>
    <property type="project" value="UniProtKB-UniRule"/>
</dbReference>
<keyword evidence="1 9" id="KW-0963">Cytoplasm</keyword>
<keyword evidence="6 9" id="KW-0067">ATP-binding</keyword>
<comment type="caution">
    <text evidence="9">Lacks conserved residue(s) required for the propagation of feature annotation.</text>
</comment>
<feature type="binding site" evidence="9">
    <location>
        <position position="54"/>
    </location>
    <ligand>
        <name>Mg(2+)</name>
        <dbReference type="ChEBI" id="CHEBI:18420"/>
    </ligand>
</feature>
<evidence type="ECO:0000256" key="3">
    <source>
        <dbReference type="ARBA" id="ARBA00022723"/>
    </source>
</evidence>
<dbReference type="SUPFAM" id="SSF52540">
    <property type="entry name" value="P-loop containing nucleoside triphosphate hydrolases"/>
    <property type="match status" value="1"/>
</dbReference>
<comment type="pathway">
    <text evidence="9">Cofactor biosynthesis; biotin biosynthesis; biotin from 7,8-diaminononanoate: step 1/2.</text>
</comment>
<dbReference type="GO" id="GO:0000287">
    <property type="term" value="F:magnesium ion binding"/>
    <property type="evidence" value="ECO:0007669"/>
    <property type="project" value="UniProtKB-UniRule"/>
</dbReference>
<dbReference type="GO" id="GO:0005524">
    <property type="term" value="F:ATP binding"/>
    <property type="evidence" value="ECO:0007669"/>
    <property type="project" value="UniProtKB-UniRule"/>
</dbReference>
<dbReference type="InterPro" id="IPR004472">
    <property type="entry name" value="DTB_synth_BioD"/>
</dbReference>
<dbReference type="PANTHER" id="PTHR43210">
    <property type="entry name" value="DETHIOBIOTIN SYNTHETASE"/>
    <property type="match status" value="1"/>
</dbReference>
<protein>
    <recommendedName>
        <fullName evidence="9">ATP-dependent dethiobiotin synthetase BioD</fullName>
        <ecNumber evidence="9">6.3.3.3</ecNumber>
    </recommendedName>
    <alternativeName>
        <fullName evidence="9">DTB synthetase</fullName>
        <shortName evidence="9">DTBS</shortName>
    </alternativeName>
    <alternativeName>
        <fullName evidence="9">Dethiobiotin synthase</fullName>
    </alternativeName>
</protein>
<dbReference type="InterPro" id="IPR027417">
    <property type="entry name" value="P-loop_NTPase"/>
</dbReference>
<dbReference type="GO" id="GO:0009102">
    <property type="term" value="P:biotin biosynthetic process"/>
    <property type="evidence" value="ECO:0007669"/>
    <property type="project" value="UniProtKB-UniRule"/>
</dbReference>
<feature type="binding site" evidence="9">
    <location>
        <position position="44"/>
    </location>
    <ligand>
        <name>substrate</name>
    </ligand>
</feature>
<name>A0A9X2S984_9BACL</name>
<feature type="binding site" evidence="9">
    <location>
        <position position="54"/>
    </location>
    <ligand>
        <name>ATP</name>
        <dbReference type="ChEBI" id="CHEBI:30616"/>
    </ligand>
</feature>
<keyword evidence="2 9" id="KW-0436">Ligase</keyword>
<evidence type="ECO:0000313" key="10">
    <source>
        <dbReference type="EMBL" id="MCR2805204.1"/>
    </source>
</evidence>
<comment type="cofactor">
    <cofactor evidence="9">
        <name>Mg(2+)</name>
        <dbReference type="ChEBI" id="CHEBI:18420"/>
    </cofactor>
</comment>
<evidence type="ECO:0000313" key="11">
    <source>
        <dbReference type="Proteomes" id="UP001141950"/>
    </source>
</evidence>
<dbReference type="Gene3D" id="3.40.50.300">
    <property type="entry name" value="P-loop containing nucleotide triphosphate hydrolases"/>
    <property type="match status" value="1"/>
</dbReference>
<dbReference type="Proteomes" id="UP001141950">
    <property type="component" value="Unassembled WGS sequence"/>
</dbReference>
<comment type="catalytic activity">
    <reaction evidence="8">
        <text>(7R,8S)-8-amino-7-(carboxyamino)nonanoate + ATP = (4R,5S)-dethiobiotin + ADP + phosphate + H(+)</text>
        <dbReference type="Rhea" id="RHEA:63684"/>
        <dbReference type="ChEBI" id="CHEBI:15378"/>
        <dbReference type="ChEBI" id="CHEBI:30616"/>
        <dbReference type="ChEBI" id="CHEBI:43474"/>
        <dbReference type="ChEBI" id="CHEBI:149470"/>
        <dbReference type="ChEBI" id="CHEBI:149473"/>
        <dbReference type="ChEBI" id="CHEBI:456216"/>
    </reaction>
</comment>
<evidence type="ECO:0000256" key="8">
    <source>
        <dbReference type="ARBA" id="ARBA00047386"/>
    </source>
</evidence>
<gene>
    <name evidence="9 10" type="primary">bioD</name>
    <name evidence="10" type="ORF">NQZ67_15055</name>
</gene>
<dbReference type="EMBL" id="JANIPJ010000010">
    <property type="protein sequence ID" value="MCR2805204.1"/>
    <property type="molecule type" value="Genomic_DNA"/>
</dbReference>
<evidence type="ECO:0000256" key="2">
    <source>
        <dbReference type="ARBA" id="ARBA00022598"/>
    </source>
</evidence>
<evidence type="ECO:0000256" key="4">
    <source>
        <dbReference type="ARBA" id="ARBA00022741"/>
    </source>
</evidence>
<comment type="catalytic activity">
    <reaction evidence="9">
        <text>(7R,8S)-7,8-diammoniononanoate + CO2 + ATP = (4R,5S)-dethiobiotin + ADP + phosphate + 3 H(+)</text>
        <dbReference type="Rhea" id="RHEA:15805"/>
        <dbReference type="ChEBI" id="CHEBI:15378"/>
        <dbReference type="ChEBI" id="CHEBI:16526"/>
        <dbReference type="ChEBI" id="CHEBI:30616"/>
        <dbReference type="ChEBI" id="CHEBI:43474"/>
        <dbReference type="ChEBI" id="CHEBI:149469"/>
        <dbReference type="ChEBI" id="CHEBI:149473"/>
        <dbReference type="ChEBI" id="CHEBI:456216"/>
        <dbReference type="EC" id="6.3.3.3"/>
    </reaction>
</comment>
<reference evidence="10" key="1">
    <citation type="submission" date="2022-08" db="EMBL/GenBank/DDBJ databases">
        <title>The genomic sequence of strain Paenibacillus sp. SCIV0701.</title>
        <authorList>
            <person name="Zhao H."/>
        </authorList>
    </citation>
    <scope>NUCLEOTIDE SEQUENCE</scope>
    <source>
        <strain evidence="10">SCIV0701</strain>
    </source>
</reference>
<evidence type="ECO:0000256" key="9">
    <source>
        <dbReference type="HAMAP-Rule" id="MF_00336"/>
    </source>
</evidence>
<feature type="binding site" evidence="9">
    <location>
        <begin position="206"/>
        <end position="208"/>
    </location>
    <ligand>
        <name>ATP</name>
        <dbReference type="ChEBI" id="CHEBI:30616"/>
    </ligand>
</feature>
<comment type="subcellular location">
    <subcellularLocation>
        <location evidence="9">Cytoplasm</location>
    </subcellularLocation>
</comment>
<feature type="binding site" evidence="9">
    <location>
        <begin position="175"/>
        <end position="176"/>
    </location>
    <ligand>
        <name>ATP</name>
        <dbReference type="ChEBI" id="CHEBI:30616"/>
    </ligand>
</feature>
<dbReference type="EC" id="6.3.3.3" evidence="9"/>
<keyword evidence="5 9" id="KW-0093">Biotin biosynthesis</keyword>
<accession>A0A9X2S984</accession>
<comment type="function">
    <text evidence="9">Catalyzes a mechanistically unusual reaction, the ATP-dependent insertion of CO2 between the N7 and N8 nitrogen atoms of 7,8-diaminopelargonic acid (DAPA, also called 7,8-diammoniononanoate) to form a ureido ring.</text>
</comment>
<dbReference type="PANTHER" id="PTHR43210:SF2">
    <property type="entry name" value="ATP-DEPENDENT DETHIOBIOTIN SYNTHETASE BIOD 2"/>
    <property type="match status" value="1"/>
</dbReference>
<dbReference type="AlphaFoldDB" id="A0A9X2S984"/>
<feature type="binding site" evidence="9">
    <location>
        <position position="115"/>
    </location>
    <ligand>
        <name>Mg(2+)</name>
        <dbReference type="ChEBI" id="CHEBI:18420"/>
    </ligand>
</feature>
<dbReference type="HAMAP" id="MF_00336">
    <property type="entry name" value="BioD"/>
    <property type="match status" value="1"/>
</dbReference>
<comment type="similarity">
    <text evidence="9">Belongs to the dethiobiotin synthetase family.</text>
</comment>
<dbReference type="NCBIfam" id="TIGR00347">
    <property type="entry name" value="bioD"/>
    <property type="match status" value="1"/>
</dbReference>
<evidence type="ECO:0000256" key="6">
    <source>
        <dbReference type="ARBA" id="ARBA00022840"/>
    </source>
</evidence>
<feature type="binding site" evidence="9">
    <location>
        <begin position="115"/>
        <end position="118"/>
    </location>
    <ligand>
        <name>ATP</name>
        <dbReference type="ChEBI" id="CHEBI:30616"/>
    </ligand>
</feature>
<organism evidence="10 11">
    <name type="scientific">Paenibacillus soyae</name>
    <dbReference type="NCBI Taxonomy" id="2969249"/>
    <lineage>
        <taxon>Bacteria</taxon>
        <taxon>Bacillati</taxon>
        <taxon>Bacillota</taxon>
        <taxon>Bacilli</taxon>
        <taxon>Bacillales</taxon>
        <taxon>Paenibacillaceae</taxon>
        <taxon>Paenibacillus</taxon>
    </lineage>
</organism>